<name>A0A0C9XD47_9AGAR</name>
<dbReference type="Proteomes" id="UP000054477">
    <property type="component" value="Unassembled WGS sequence"/>
</dbReference>
<sequence length="57" mass="6320">MITTRRWSLSLKKRCVRAFLKAESSGISVDGFGPATTRIITYRTPIPLILAVKPTLS</sequence>
<reference evidence="2" key="2">
    <citation type="submission" date="2015-01" db="EMBL/GenBank/DDBJ databases">
        <title>Evolutionary Origins and Diversification of the Mycorrhizal Mutualists.</title>
        <authorList>
            <consortium name="DOE Joint Genome Institute"/>
            <consortium name="Mycorrhizal Genomics Consortium"/>
            <person name="Kohler A."/>
            <person name="Kuo A."/>
            <person name="Nagy L.G."/>
            <person name="Floudas D."/>
            <person name="Copeland A."/>
            <person name="Barry K.W."/>
            <person name="Cichocki N."/>
            <person name="Veneault-Fourrey C."/>
            <person name="LaButti K."/>
            <person name="Lindquist E.A."/>
            <person name="Lipzen A."/>
            <person name="Lundell T."/>
            <person name="Morin E."/>
            <person name="Murat C."/>
            <person name="Riley R."/>
            <person name="Ohm R."/>
            <person name="Sun H."/>
            <person name="Tunlid A."/>
            <person name="Henrissat B."/>
            <person name="Grigoriev I.V."/>
            <person name="Hibbett D.S."/>
            <person name="Martin F."/>
        </authorList>
    </citation>
    <scope>NUCLEOTIDE SEQUENCE [LARGE SCALE GENOMIC DNA]</scope>
    <source>
        <strain evidence="2">LaAM-08-1</strain>
    </source>
</reference>
<evidence type="ECO:0000313" key="2">
    <source>
        <dbReference type="Proteomes" id="UP000054477"/>
    </source>
</evidence>
<protein>
    <submittedName>
        <fullName evidence="1">Uncharacterized protein</fullName>
    </submittedName>
</protein>
<accession>A0A0C9XD47</accession>
<gene>
    <name evidence="1" type="ORF">K443DRAFT_682871</name>
</gene>
<proteinExistence type="predicted"/>
<dbReference type="EMBL" id="KN838748">
    <property type="protein sequence ID" value="KIJ95656.1"/>
    <property type="molecule type" value="Genomic_DNA"/>
</dbReference>
<organism evidence="1 2">
    <name type="scientific">Laccaria amethystina LaAM-08-1</name>
    <dbReference type="NCBI Taxonomy" id="1095629"/>
    <lineage>
        <taxon>Eukaryota</taxon>
        <taxon>Fungi</taxon>
        <taxon>Dikarya</taxon>
        <taxon>Basidiomycota</taxon>
        <taxon>Agaricomycotina</taxon>
        <taxon>Agaricomycetes</taxon>
        <taxon>Agaricomycetidae</taxon>
        <taxon>Agaricales</taxon>
        <taxon>Agaricineae</taxon>
        <taxon>Hydnangiaceae</taxon>
        <taxon>Laccaria</taxon>
    </lineage>
</organism>
<dbReference type="AlphaFoldDB" id="A0A0C9XD47"/>
<keyword evidence="2" id="KW-1185">Reference proteome</keyword>
<reference evidence="1 2" key="1">
    <citation type="submission" date="2014-04" db="EMBL/GenBank/DDBJ databases">
        <authorList>
            <consortium name="DOE Joint Genome Institute"/>
            <person name="Kuo A."/>
            <person name="Kohler A."/>
            <person name="Nagy L.G."/>
            <person name="Floudas D."/>
            <person name="Copeland A."/>
            <person name="Barry K.W."/>
            <person name="Cichocki N."/>
            <person name="Veneault-Fourrey C."/>
            <person name="LaButti K."/>
            <person name="Lindquist E.A."/>
            <person name="Lipzen A."/>
            <person name="Lundell T."/>
            <person name="Morin E."/>
            <person name="Murat C."/>
            <person name="Sun H."/>
            <person name="Tunlid A."/>
            <person name="Henrissat B."/>
            <person name="Grigoriev I.V."/>
            <person name="Hibbett D.S."/>
            <person name="Martin F."/>
            <person name="Nordberg H.P."/>
            <person name="Cantor M.N."/>
            <person name="Hua S.X."/>
        </authorList>
    </citation>
    <scope>NUCLEOTIDE SEQUENCE [LARGE SCALE GENOMIC DNA]</scope>
    <source>
        <strain evidence="1 2">LaAM-08-1</strain>
    </source>
</reference>
<evidence type="ECO:0000313" key="1">
    <source>
        <dbReference type="EMBL" id="KIJ95656.1"/>
    </source>
</evidence>
<dbReference type="HOGENOM" id="CLU_2996819_0_0_1"/>